<evidence type="ECO:0000256" key="5">
    <source>
        <dbReference type="ARBA" id="ARBA00023152"/>
    </source>
</evidence>
<evidence type="ECO:0000313" key="11">
    <source>
        <dbReference type="Proteomes" id="UP000515472"/>
    </source>
</evidence>
<keyword evidence="11" id="KW-1185">Reference proteome</keyword>
<comment type="pathway">
    <text evidence="1 8 9">Carbohydrate degradation; glycolysis; D-glyceraldehyde 3-phosphate and glycerone phosphate from D-glucose: step 2/4.</text>
</comment>
<dbReference type="UniPathway" id="UPA00109">
    <property type="reaction ID" value="UER00181"/>
</dbReference>
<dbReference type="NCBIfam" id="NF010696">
    <property type="entry name" value="PRK14096.1"/>
    <property type="match status" value="1"/>
</dbReference>
<gene>
    <name evidence="8" type="primary">pgi</name>
    <name evidence="10" type="ORF">GEOBRER4_n3494</name>
</gene>
<feature type="active site" evidence="8">
    <location>
        <position position="455"/>
    </location>
</feature>
<dbReference type="Proteomes" id="UP000515472">
    <property type="component" value="Chromosome"/>
</dbReference>
<proteinExistence type="inferred from homology"/>
<dbReference type="CDD" id="cd05016">
    <property type="entry name" value="SIS_PGI_2"/>
    <property type="match status" value="1"/>
</dbReference>
<comment type="function">
    <text evidence="8">Catalyzes the reversible isomerization of glucose-6-phosphate to fructose-6-phosphate.</text>
</comment>
<dbReference type="PROSITE" id="PS51463">
    <property type="entry name" value="P_GLUCOSE_ISOMERASE_3"/>
    <property type="match status" value="1"/>
</dbReference>
<dbReference type="PROSITE" id="PS00174">
    <property type="entry name" value="P_GLUCOSE_ISOMERASE_2"/>
    <property type="match status" value="1"/>
</dbReference>
<keyword evidence="4 8" id="KW-0963">Cytoplasm</keyword>
<dbReference type="EMBL" id="AP023213">
    <property type="protein sequence ID" value="BCG48598.1"/>
    <property type="molecule type" value="Genomic_DNA"/>
</dbReference>
<dbReference type="GO" id="GO:0048029">
    <property type="term" value="F:monosaccharide binding"/>
    <property type="evidence" value="ECO:0007669"/>
    <property type="project" value="TreeGrafter"/>
</dbReference>
<comment type="subcellular location">
    <subcellularLocation>
        <location evidence="8">Cytoplasm</location>
    </subcellularLocation>
</comment>
<evidence type="ECO:0000313" key="10">
    <source>
        <dbReference type="EMBL" id="BCG48598.1"/>
    </source>
</evidence>
<dbReference type="GO" id="GO:0004347">
    <property type="term" value="F:glucose-6-phosphate isomerase activity"/>
    <property type="evidence" value="ECO:0007669"/>
    <property type="project" value="UniProtKB-UniRule"/>
</dbReference>
<dbReference type="Pfam" id="PF00342">
    <property type="entry name" value="PGI"/>
    <property type="match status" value="2"/>
</dbReference>
<dbReference type="GO" id="GO:0006096">
    <property type="term" value="P:glycolytic process"/>
    <property type="evidence" value="ECO:0007669"/>
    <property type="project" value="UniProtKB-UniRule"/>
</dbReference>
<keyword evidence="5 8" id="KW-0324">Glycolysis</keyword>
<dbReference type="InterPro" id="IPR001672">
    <property type="entry name" value="G6P_Isomerase"/>
</dbReference>
<comment type="pathway">
    <text evidence="8">Carbohydrate biosynthesis; gluconeogenesis.</text>
</comment>
<dbReference type="Gene3D" id="3.40.50.10490">
    <property type="entry name" value="Glucose-6-phosphate isomerase like protein, domain 1"/>
    <property type="match status" value="2"/>
</dbReference>
<feature type="active site" evidence="8">
    <location>
        <position position="351"/>
    </location>
</feature>
<dbReference type="PRINTS" id="PR00662">
    <property type="entry name" value="G6PISOMERASE"/>
</dbReference>
<evidence type="ECO:0000256" key="9">
    <source>
        <dbReference type="RuleBase" id="RU000612"/>
    </source>
</evidence>
<evidence type="ECO:0000256" key="4">
    <source>
        <dbReference type="ARBA" id="ARBA00022490"/>
    </source>
</evidence>
<evidence type="ECO:0000256" key="8">
    <source>
        <dbReference type="HAMAP-Rule" id="MF_00473"/>
    </source>
</evidence>
<dbReference type="PANTHER" id="PTHR11469">
    <property type="entry name" value="GLUCOSE-6-PHOSPHATE ISOMERASE"/>
    <property type="match status" value="1"/>
</dbReference>
<protein>
    <recommendedName>
        <fullName evidence="8">Glucose-6-phosphate isomerase</fullName>
        <shortName evidence="8">GPI</shortName>
        <ecNumber evidence="8">5.3.1.9</ecNumber>
    </recommendedName>
    <alternativeName>
        <fullName evidence="8">Phosphoglucose isomerase</fullName>
        <shortName evidence="8">PGI</shortName>
    </alternativeName>
    <alternativeName>
        <fullName evidence="8">Phosphohexose isomerase</fullName>
        <shortName evidence="8">PHI</shortName>
    </alternativeName>
</protein>
<dbReference type="EC" id="5.3.1.9" evidence="8"/>
<accession>A0A6S6M4D7</accession>
<dbReference type="GO" id="GO:0005829">
    <property type="term" value="C:cytosol"/>
    <property type="evidence" value="ECO:0007669"/>
    <property type="project" value="TreeGrafter"/>
</dbReference>
<dbReference type="InterPro" id="IPR046348">
    <property type="entry name" value="SIS_dom_sf"/>
</dbReference>
<dbReference type="InterPro" id="IPR035476">
    <property type="entry name" value="SIS_PGI_1"/>
</dbReference>
<organism evidence="10 11">
    <name type="scientific">Citrifermentans bremense</name>
    <dbReference type="NCBI Taxonomy" id="60035"/>
    <lineage>
        <taxon>Bacteria</taxon>
        <taxon>Pseudomonadati</taxon>
        <taxon>Thermodesulfobacteriota</taxon>
        <taxon>Desulfuromonadia</taxon>
        <taxon>Geobacterales</taxon>
        <taxon>Geobacteraceae</taxon>
        <taxon>Citrifermentans</taxon>
    </lineage>
</organism>
<reference evidence="10 11" key="1">
    <citation type="submission" date="2020-06" db="EMBL/GenBank/DDBJ databases">
        <title>Interaction of electrochemicaly active bacteria, Geobacter bremensis R4 on different carbon anode.</title>
        <authorList>
            <person name="Meng L."/>
            <person name="Yoshida N."/>
        </authorList>
    </citation>
    <scope>NUCLEOTIDE SEQUENCE [LARGE SCALE GENOMIC DNA]</scope>
    <source>
        <strain evidence="10 11">R4</strain>
    </source>
</reference>
<feature type="active site" description="Proton donor" evidence="8">
    <location>
        <position position="322"/>
    </location>
</feature>
<dbReference type="HAMAP" id="MF_00473">
    <property type="entry name" value="G6P_isomerase"/>
    <property type="match status" value="1"/>
</dbReference>
<evidence type="ECO:0000256" key="2">
    <source>
        <dbReference type="ARBA" id="ARBA00006604"/>
    </source>
</evidence>
<dbReference type="AlphaFoldDB" id="A0A6S6M4D7"/>
<sequence>MQKQQLWQRYKNLLYHDPELELSVDTSRINFPDGFFEEMEPRLQQAYQEMEALEQGAIANPDENRMVGHYWLRAPELAPEPALTEEIVSTLAAIKAFAASVHQGNIAAPDGHRFTDLLIIGIGGSALGPQFVADSLGGSRDLLRIWFFDNTDPDGMDKVISGIGAALKQTLVVVISKSGGTKETRNGMLEARQGFERAGLNFAAHAVAVTGSGSELDATASGESWLGVFPMWDWVGGRTSVTSAVGLLPAALQGIDVDRLLAGARACDEKTRSRVTRDNPAALLALTWFHATQGKGARDMVLLPYKDRLLLFSRYLQQLIMESLGKELDRDGKQVLQGVAVYGNKGSTDQHAYVQQLREGVHNFFVTFIEVLKDREGPSMEVEPGATSGDYLSGFFQGTRSALYEKGRESVTITVREISPAGIGALIALYERAVGLYASLVNVNAYHQPGVEAGKKAAGAVLKLQGEIVEMLRRQPNREFTCEEMAMALARPEEVETTFMILRHMAANGDHGVAVTVKDKIWENKYRSKD</sequence>
<evidence type="ECO:0000256" key="7">
    <source>
        <dbReference type="ARBA" id="ARBA00029321"/>
    </source>
</evidence>
<dbReference type="FunFam" id="3.40.50.10490:FF:000021">
    <property type="entry name" value="Glucose-6-phosphate isomerase"/>
    <property type="match status" value="1"/>
</dbReference>
<name>A0A6S6M4D7_9BACT</name>
<evidence type="ECO:0000256" key="6">
    <source>
        <dbReference type="ARBA" id="ARBA00023235"/>
    </source>
</evidence>
<dbReference type="InterPro" id="IPR035482">
    <property type="entry name" value="SIS_PGI_2"/>
</dbReference>
<evidence type="ECO:0000256" key="3">
    <source>
        <dbReference type="ARBA" id="ARBA00022432"/>
    </source>
</evidence>
<dbReference type="UniPathway" id="UPA00138"/>
<keyword evidence="3 8" id="KW-0312">Gluconeogenesis</keyword>
<keyword evidence="6 8" id="KW-0413">Isomerase</keyword>
<dbReference type="GO" id="GO:0097367">
    <property type="term" value="F:carbohydrate derivative binding"/>
    <property type="evidence" value="ECO:0007669"/>
    <property type="project" value="InterPro"/>
</dbReference>
<dbReference type="KEGG" id="gbn:GEOBRER4_33480"/>
<comment type="catalytic activity">
    <reaction evidence="7 8 9">
        <text>alpha-D-glucose 6-phosphate = beta-D-fructose 6-phosphate</text>
        <dbReference type="Rhea" id="RHEA:11816"/>
        <dbReference type="ChEBI" id="CHEBI:57634"/>
        <dbReference type="ChEBI" id="CHEBI:58225"/>
        <dbReference type="EC" id="5.3.1.9"/>
    </reaction>
</comment>
<evidence type="ECO:0000256" key="1">
    <source>
        <dbReference type="ARBA" id="ARBA00004926"/>
    </source>
</evidence>
<dbReference type="GO" id="GO:0051156">
    <property type="term" value="P:glucose 6-phosphate metabolic process"/>
    <property type="evidence" value="ECO:0007669"/>
    <property type="project" value="TreeGrafter"/>
</dbReference>
<dbReference type="FunFam" id="3.40.50.10490:FF:000023">
    <property type="entry name" value="Glucose-6-phosphate isomerase"/>
    <property type="match status" value="1"/>
</dbReference>
<dbReference type="PANTHER" id="PTHR11469:SF1">
    <property type="entry name" value="GLUCOSE-6-PHOSPHATE ISOMERASE"/>
    <property type="match status" value="1"/>
</dbReference>
<dbReference type="CDD" id="cd05015">
    <property type="entry name" value="SIS_PGI_1"/>
    <property type="match status" value="1"/>
</dbReference>
<dbReference type="GO" id="GO:0006094">
    <property type="term" value="P:gluconeogenesis"/>
    <property type="evidence" value="ECO:0007669"/>
    <property type="project" value="UniProtKB-UniRule"/>
</dbReference>
<dbReference type="SUPFAM" id="SSF53697">
    <property type="entry name" value="SIS domain"/>
    <property type="match status" value="1"/>
</dbReference>
<dbReference type="InterPro" id="IPR018189">
    <property type="entry name" value="Phosphoglucose_isomerase_CS"/>
</dbReference>
<comment type="similarity">
    <text evidence="2 8 9">Belongs to the GPI family.</text>
</comment>
<dbReference type="RefSeq" id="WP_185243270.1">
    <property type="nucleotide sequence ID" value="NZ_AP023213.1"/>
</dbReference>